<dbReference type="InterPro" id="IPR019651">
    <property type="entry name" value="Glutamate_DH_NAD-spec"/>
</dbReference>
<protein>
    <submittedName>
        <fullName evidence="1">NAD-specific glutamate dehydrogenase-domain-containing protein</fullName>
    </submittedName>
</protein>
<dbReference type="AlphaFoldDB" id="A0A433D1X1"/>
<reference evidence="1 2" key="1">
    <citation type="journal article" date="2018" name="New Phytol.">
        <title>Phylogenomics of Endogonaceae and evolution of mycorrhizas within Mucoromycota.</title>
        <authorList>
            <person name="Chang Y."/>
            <person name="Desiro A."/>
            <person name="Na H."/>
            <person name="Sandor L."/>
            <person name="Lipzen A."/>
            <person name="Clum A."/>
            <person name="Barry K."/>
            <person name="Grigoriev I.V."/>
            <person name="Martin F.M."/>
            <person name="Stajich J.E."/>
            <person name="Smith M.E."/>
            <person name="Bonito G."/>
            <person name="Spatafora J.W."/>
        </authorList>
    </citation>
    <scope>NUCLEOTIDE SEQUENCE [LARGE SCALE GENOMIC DNA]</scope>
    <source>
        <strain evidence="1 2">GMNB39</strain>
    </source>
</reference>
<evidence type="ECO:0000313" key="2">
    <source>
        <dbReference type="Proteomes" id="UP000268093"/>
    </source>
</evidence>
<dbReference type="Pfam" id="PF10712">
    <property type="entry name" value="NAD-GH"/>
    <property type="match status" value="1"/>
</dbReference>
<proteinExistence type="predicted"/>
<dbReference type="Proteomes" id="UP000268093">
    <property type="component" value="Unassembled WGS sequence"/>
</dbReference>
<gene>
    <name evidence="1" type="ORF">BC936DRAFT_148951</name>
</gene>
<name>A0A433D1X1_9FUNG</name>
<sequence>MPPVQIVGNAGRTRVFYDTENIQTRNGTGVFGCLDLSSVEGGGNRDDRVTDLLPEVGFDVFLHLEQDHGRDLLSGKQLRLTLERDLDVGPGIPVHDSEGPALYFRLHLGVVEAATDKTFNAKDGVCGIYVDLVLGIVTNETPVLVEGNTRGAGAAALGAGNDFFTGL</sequence>
<evidence type="ECO:0000313" key="1">
    <source>
        <dbReference type="EMBL" id="RUP44839.1"/>
    </source>
</evidence>
<organism evidence="1 2">
    <name type="scientific">Jimgerdemannia flammicorona</name>
    <dbReference type="NCBI Taxonomy" id="994334"/>
    <lineage>
        <taxon>Eukaryota</taxon>
        <taxon>Fungi</taxon>
        <taxon>Fungi incertae sedis</taxon>
        <taxon>Mucoromycota</taxon>
        <taxon>Mucoromycotina</taxon>
        <taxon>Endogonomycetes</taxon>
        <taxon>Endogonales</taxon>
        <taxon>Endogonaceae</taxon>
        <taxon>Jimgerdemannia</taxon>
    </lineage>
</organism>
<keyword evidence="2" id="KW-1185">Reference proteome</keyword>
<accession>A0A433D1X1</accession>
<dbReference type="EMBL" id="RBNI01008269">
    <property type="protein sequence ID" value="RUP44839.1"/>
    <property type="molecule type" value="Genomic_DNA"/>
</dbReference>
<dbReference type="OrthoDB" id="2017405at2759"/>
<comment type="caution">
    <text evidence="1">The sequence shown here is derived from an EMBL/GenBank/DDBJ whole genome shotgun (WGS) entry which is preliminary data.</text>
</comment>